<accession>A0A7S0WPC2</accession>
<proteinExistence type="inferred from homology"/>
<protein>
    <recommendedName>
        <fullName evidence="5">Peptidase C1A papain C-terminal domain-containing protein</fullName>
    </recommendedName>
</protein>
<keyword evidence="4" id="KW-0812">Transmembrane</keyword>
<dbReference type="InterPro" id="IPR038765">
    <property type="entry name" value="Papain-like_cys_pep_sf"/>
</dbReference>
<evidence type="ECO:0000256" key="3">
    <source>
        <dbReference type="SAM" id="MobiDB-lite"/>
    </source>
</evidence>
<dbReference type="AlphaFoldDB" id="A0A7S0WPC2"/>
<gene>
    <name evidence="6" type="ORF">CLEI1391_LOCUS7486</name>
</gene>
<dbReference type="GO" id="GO:0008234">
    <property type="term" value="F:cysteine-type peptidase activity"/>
    <property type="evidence" value="ECO:0007669"/>
    <property type="project" value="InterPro"/>
</dbReference>
<reference evidence="6" key="1">
    <citation type="submission" date="2021-01" db="EMBL/GenBank/DDBJ databases">
        <authorList>
            <person name="Corre E."/>
            <person name="Pelletier E."/>
            <person name="Niang G."/>
            <person name="Scheremetjew M."/>
            <person name="Finn R."/>
            <person name="Kale V."/>
            <person name="Holt S."/>
            <person name="Cochrane G."/>
            <person name="Meng A."/>
            <person name="Brown T."/>
            <person name="Cohen L."/>
        </authorList>
    </citation>
    <scope>NUCLEOTIDE SEQUENCE</scope>
    <source>
        <strain evidence="6">SAG 11-49</strain>
    </source>
</reference>
<evidence type="ECO:0000256" key="1">
    <source>
        <dbReference type="ARBA" id="ARBA00008455"/>
    </source>
</evidence>
<name>A0A7S0WPC2_9CHLO</name>
<evidence type="ECO:0000313" key="6">
    <source>
        <dbReference type="EMBL" id="CAD8676512.1"/>
    </source>
</evidence>
<dbReference type="SMART" id="SM00645">
    <property type="entry name" value="Pept_C1"/>
    <property type="match status" value="1"/>
</dbReference>
<dbReference type="CDD" id="cd02248">
    <property type="entry name" value="Peptidase_C1A"/>
    <property type="match status" value="1"/>
</dbReference>
<dbReference type="Pfam" id="PF00112">
    <property type="entry name" value="Peptidase_C1"/>
    <property type="match status" value="1"/>
</dbReference>
<dbReference type="InterPro" id="IPR039417">
    <property type="entry name" value="Peptidase_C1A_papain-like"/>
</dbReference>
<dbReference type="EMBL" id="HBFB01013280">
    <property type="protein sequence ID" value="CAD8676512.1"/>
    <property type="molecule type" value="Transcribed_RNA"/>
</dbReference>
<feature type="domain" description="Peptidase C1A papain C-terminal" evidence="5">
    <location>
        <begin position="417"/>
        <end position="669"/>
    </location>
</feature>
<evidence type="ECO:0000256" key="4">
    <source>
        <dbReference type="SAM" id="Phobius"/>
    </source>
</evidence>
<dbReference type="Gene3D" id="3.90.70.10">
    <property type="entry name" value="Cysteine proteinases"/>
    <property type="match status" value="1"/>
</dbReference>
<dbReference type="GO" id="GO:0006508">
    <property type="term" value="P:proteolysis"/>
    <property type="evidence" value="ECO:0007669"/>
    <property type="project" value="InterPro"/>
</dbReference>
<comment type="similarity">
    <text evidence="1">Belongs to the peptidase C1 family.</text>
</comment>
<evidence type="ECO:0000256" key="2">
    <source>
        <dbReference type="ARBA" id="ARBA00023157"/>
    </source>
</evidence>
<dbReference type="PROSITE" id="PS00139">
    <property type="entry name" value="THIOL_PROTEASE_CYS"/>
    <property type="match status" value="1"/>
</dbReference>
<keyword evidence="4" id="KW-1133">Transmembrane helix</keyword>
<dbReference type="PRINTS" id="PR00705">
    <property type="entry name" value="PAPAIN"/>
</dbReference>
<dbReference type="InterPro" id="IPR025660">
    <property type="entry name" value="Pept_his_AS"/>
</dbReference>
<dbReference type="PANTHER" id="PTHR12411">
    <property type="entry name" value="CYSTEINE PROTEASE FAMILY C1-RELATED"/>
    <property type="match status" value="1"/>
</dbReference>
<sequence length="791" mass="83629">MDMLRQFDVNDDEMLDIGEVTALVEHMVRQEQNNKRLVIAISVLGVFTCLLLGGVFGLVWAVVAALKDNEVHDSGVMTKKGDDTVVVQTAAYEYGVRTDYLAARNTANGSVTGTPLRTAQHTGVRLSWSPLLGTETLMQMNYLVVNAGAGANGTEVLLKVLGVARVMDLTARWGSVVKVMTHVGTISLYDKDDIRFDTSVSTVFEDMGLPTTTMPSGHRRLLAGGNDKDAGASADALVNNVPEDDVIDPKFASFKGLGNNKDRVRDKANKGKALLDKADTGNKGAEAAIMAAYADWKATYDAVDGTKLSRGKSEAARYASFRRAMREVFDLNGGPAAWVSDMNALADMDTGELASIWALAANEEANKANGPPMREGGKGEPAVAADPPGAPGRRSALDTSVTGGVMEGGAGKSRKLLQGAKDWVAEGKVGAVRDQGACGCCYSFAAAGVVESAYLIAYNKGPNDVRLSYAQAAFCCGSKYKDEYAAKGLAGMCSSAGNCNGGSMNHVMNYAALAGLSDESSTWGLTDANFKSLSMVAPGCPSGTFPNMMSPTDAQNKVQLDRGAVAYNAGTGKAYTEAQLMAAVDNGPVAISLNVASDFSRYGSAIYDGVCTTAGNHAVVIVGYNVAEGYWLVRNSWGVGWGENGYIKIRMIGDGLGKCGMYQWVYGFENKFKVALGNPPNAPPKTCTGVVPAGWVLNQGVDYNNPADDISGWYAVGTVQNPDFAKAVWLCTTYLAAKNCTSVTLQKWSGDTLLAYANKGVPVINYRTASINEQYHGCTGLLTMGQVQSVL</sequence>
<dbReference type="InterPro" id="IPR013128">
    <property type="entry name" value="Peptidase_C1A"/>
</dbReference>
<feature type="transmembrane region" description="Helical" evidence="4">
    <location>
        <begin position="37"/>
        <end position="63"/>
    </location>
</feature>
<organism evidence="6">
    <name type="scientific">Chlamydomonas leiostraca</name>
    <dbReference type="NCBI Taxonomy" id="1034604"/>
    <lineage>
        <taxon>Eukaryota</taxon>
        <taxon>Viridiplantae</taxon>
        <taxon>Chlorophyta</taxon>
        <taxon>core chlorophytes</taxon>
        <taxon>Chlorophyceae</taxon>
        <taxon>CS clade</taxon>
        <taxon>Chlamydomonadales</taxon>
        <taxon>Chlamydomonadaceae</taxon>
        <taxon>Chlamydomonas</taxon>
    </lineage>
</organism>
<dbReference type="PROSITE" id="PS00639">
    <property type="entry name" value="THIOL_PROTEASE_HIS"/>
    <property type="match status" value="1"/>
</dbReference>
<dbReference type="InterPro" id="IPR000169">
    <property type="entry name" value="Pept_cys_AS"/>
</dbReference>
<feature type="region of interest" description="Disordered" evidence="3">
    <location>
        <begin position="367"/>
        <end position="404"/>
    </location>
</feature>
<keyword evidence="2" id="KW-1015">Disulfide bond</keyword>
<dbReference type="PROSITE" id="PS00640">
    <property type="entry name" value="THIOL_PROTEASE_ASN"/>
    <property type="match status" value="1"/>
</dbReference>
<keyword evidence="4" id="KW-0472">Membrane</keyword>
<dbReference type="InterPro" id="IPR025661">
    <property type="entry name" value="Pept_asp_AS"/>
</dbReference>
<evidence type="ECO:0000259" key="5">
    <source>
        <dbReference type="SMART" id="SM00645"/>
    </source>
</evidence>
<dbReference type="InterPro" id="IPR000668">
    <property type="entry name" value="Peptidase_C1A_C"/>
</dbReference>
<dbReference type="SUPFAM" id="SSF54001">
    <property type="entry name" value="Cysteine proteinases"/>
    <property type="match status" value="1"/>
</dbReference>